<dbReference type="SUPFAM" id="SSF53474">
    <property type="entry name" value="alpha/beta-Hydrolases"/>
    <property type="match status" value="1"/>
</dbReference>
<dbReference type="InterPro" id="IPR000073">
    <property type="entry name" value="AB_hydrolase_1"/>
</dbReference>
<dbReference type="PANTHER" id="PTHR12277:SF79">
    <property type="entry name" value="XAA-PRO DIPEPTIDYL-PEPTIDASE-RELATED"/>
    <property type="match status" value="1"/>
</dbReference>
<gene>
    <name evidence="2" type="ORF">MNBD_GAMMA14-1766</name>
</gene>
<sequence>MTGSAHKPRRKPKTPVALRLIRWCFQRVGPALPALMSRWAYRLWFSTHRYPAPAREQKLIKSATPFSVKSEGRDIQAWHWGQQGPLVLLVHGWNGRGAQLGSFVPALLKRGYQVVTFDAPGHGKTSGKNTTAFEITAAILAINEARGPLHAVITHSFGGACAAMAISRGLHVDRAVFIAPPATLEGMADAFASFIKMPDAVTLYFNRRLETEFGKNIWESISPENIVRQFKIPGLIIHDQDDYDVPWQSGERVSNAWPNAGFYKTTGLGHRRILRDKTVIDRAIDFIAS</sequence>
<organism evidence="2">
    <name type="scientific">hydrothermal vent metagenome</name>
    <dbReference type="NCBI Taxonomy" id="652676"/>
    <lineage>
        <taxon>unclassified sequences</taxon>
        <taxon>metagenomes</taxon>
        <taxon>ecological metagenomes</taxon>
    </lineage>
</organism>
<proteinExistence type="predicted"/>
<dbReference type="AlphaFoldDB" id="A0A3B0ZER5"/>
<dbReference type="InterPro" id="IPR029058">
    <property type="entry name" value="AB_hydrolase_fold"/>
</dbReference>
<reference evidence="2" key="1">
    <citation type="submission" date="2018-06" db="EMBL/GenBank/DDBJ databases">
        <authorList>
            <person name="Zhirakovskaya E."/>
        </authorList>
    </citation>
    <scope>NUCLEOTIDE SEQUENCE</scope>
</reference>
<accession>A0A3B0ZER5</accession>
<protein>
    <recommendedName>
        <fullName evidence="1">AB hydrolase-1 domain-containing protein</fullName>
    </recommendedName>
</protein>
<dbReference type="Pfam" id="PF12697">
    <property type="entry name" value="Abhydrolase_6"/>
    <property type="match status" value="1"/>
</dbReference>
<dbReference type="PANTHER" id="PTHR12277">
    <property type="entry name" value="ALPHA/BETA HYDROLASE DOMAIN-CONTAINING PROTEIN"/>
    <property type="match status" value="1"/>
</dbReference>
<evidence type="ECO:0000259" key="1">
    <source>
        <dbReference type="Pfam" id="PF12697"/>
    </source>
</evidence>
<dbReference type="EMBL" id="UOFM01000297">
    <property type="protein sequence ID" value="VAW79186.1"/>
    <property type="molecule type" value="Genomic_DNA"/>
</dbReference>
<name>A0A3B0ZER5_9ZZZZ</name>
<dbReference type="Gene3D" id="3.40.50.1820">
    <property type="entry name" value="alpha/beta hydrolase"/>
    <property type="match status" value="1"/>
</dbReference>
<evidence type="ECO:0000313" key="2">
    <source>
        <dbReference type="EMBL" id="VAW79186.1"/>
    </source>
</evidence>
<feature type="domain" description="AB hydrolase-1" evidence="1">
    <location>
        <begin position="87"/>
        <end position="205"/>
    </location>
</feature>